<dbReference type="PANTHER" id="PTHR45453">
    <property type="entry name" value="PHOSPHATE REGULON SENSOR PROTEIN PHOR"/>
    <property type="match status" value="1"/>
</dbReference>
<evidence type="ECO:0000313" key="9">
    <source>
        <dbReference type="Proteomes" id="UP000002318"/>
    </source>
</evidence>
<keyword evidence="9" id="KW-1185">Reference proteome</keyword>
<dbReference type="HOGENOM" id="CLU_000445_89_6_12"/>
<dbReference type="eggNOG" id="COG5002">
    <property type="taxonomic scope" value="Bacteria"/>
</dbReference>
<dbReference type="CDD" id="cd00082">
    <property type="entry name" value="HisKA"/>
    <property type="match status" value="1"/>
</dbReference>
<dbReference type="Pfam" id="PF00512">
    <property type="entry name" value="HisKA"/>
    <property type="match status" value="1"/>
</dbReference>
<dbReference type="InterPro" id="IPR003661">
    <property type="entry name" value="HisK_dim/P_dom"/>
</dbReference>
<name>E1R8P6_SEDSS</name>
<dbReference type="SMART" id="SM00388">
    <property type="entry name" value="HisKA"/>
    <property type="match status" value="1"/>
</dbReference>
<keyword evidence="5 8" id="KW-0418">Kinase</keyword>
<protein>
    <recommendedName>
        <fullName evidence="2">histidine kinase</fullName>
        <ecNumber evidence="2">2.7.13.3</ecNumber>
    </recommendedName>
</protein>
<dbReference type="SUPFAM" id="SSF47384">
    <property type="entry name" value="Homodimeric domain of signal transducing histidine kinase"/>
    <property type="match status" value="1"/>
</dbReference>
<dbReference type="STRING" id="573413.Spirs_2696"/>
<evidence type="ECO:0000256" key="4">
    <source>
        <dbReference type="ARBA" id="ARBA00022679"/>
    </source>
</evidence>
<dbReference type="PROSITE" id="PS50109">
    <property type="entry name" value="HIS_KIN"/>
    <property type="match status" value="1"/>
</dbReference>
<dbReference type="SMART" id="SM00387">
    <property type="entry name" value="HATPase_c"/>
    <property type="match status" value="1"/>
</dbReference>
<evidence type="ECO:0000256" key="1">
    <source>
        <dbReference type="ARBA" id="ARBA00000085"/>
    </source>
</evidence>
<keyword evidence="4" id="KW-0808">Transferase</keyword>
<dbReference type="Gene3D" id="3.30.565.10">
    <property type="entry name" value="Histidine kinase-like ATPase, C-terminal domain"/>
    <property type="match status" value="1"/>
</dbReference>
<evidence type="ECO:0000313" key="8">
    <source>
        <dbReference type="EMBL" id="ADK81803.1"/>
    </source>
</evidence>
<dbReference type="InterPro" id="IPR005467">
    <property type="entry name" value="His_kinase_dom"/>
</dbReference>
<dbReference type="InterPro" id="IPR036097">
    <property type="entry name" value="HisK_dim/P_sf"/>
</dbReference>
<dbReference type="GO" id="GO:0004721">
    <property type="term" value="F:phosphoprotein phosphatase activity"/>
    <property type="evidence" value="ECO:0007669"/>
    <property type="project" value="TreeGrafter"/>
</dbReference>
<accession>E1R8P6</accession>
<dbReference type="Proteomes" id="UP000002318">
    <property type="component" value="Chromosome"/>
</dbReference>
<dbReference type="OrthoDB" id="367096at2"/>
<dbReference type="KEGG" id="ssm:Spirs_2696"/>
<dbReference type="PRINTS" id="PR00344">
    <property type="entry name" value="BCTRLSENSOR"/>
</dbReference>
<evidence type="ECO:0000256" key="3">
    <source>
        <dbReference type="ARBA" id="ARBA00022553"/>
    </source>
</evidence>
<organism evidence="8 9">
    <name type="scientific">Sediminispirochaeta smaragdinae (strain DSM 11293 / JCM 15392 / SEBR 4228)</name>
    <name type="common">Spirochaeta smaragdinae</name>
    <dbReference type="NCBI Taxonomy" id="573413"/>
    <lineage>
        <taxon>Bacteria</taxon>
        <taxon>Pseudomonadati</taxon>
        <taxon>Spirochaetota</taxon>
        <taxon>Spirochaetia</taxon>
        <taxon>Spirochaetales</taxon>
        <taxon>Spirochaetaceae</taxon>
        <taxon>Sediminispirochaeta</taxon>
    </lineage>
</organism>
<evidence type="ECO:0000259" key="7">
    <source>
        <dbReference type="PROSITE" id="PS50109"/>
    </source>
</evidence>
<dbReference type="GO" id="GO:0000155">
    <property type="term" value="F:phosphorelay sensor kinase activity"/>
    <property type="evidence" value="ECO:0007669"/>
    <property type="project" value="InterPro"/>
</dbReference>
<dbReference type="InterPro" id="IPR004358">
    <property type="entry name" value="Sig_transdc_His_kin-like_C"/>
</dbReference>
<keyword evidence="6" id="KW-0902">Two-component regulatory system</keyword>
<dbReference type="GO" id="GO:0016036">
    <property type="term" value="P:cellular response to phosphate starvation"/>
    <property type="evidence" value="ECO:0007669"/>
    <property type="project" value="TreeGrafter"/>
</dbReference>
<dbReference type="AlphaFoldDB" id="E1R8P6"/>
<dbReference type="InterPro" id="IPR036890">
    <property type="entry name" value="HATPase_C_sf"/>
</dbReference>
<sequence>MRSIFSRTFFGLLASSLFVLTVMSLMVGFAIKASILNWNEGKKEELEALLIPIISKVHRLNGGLSEGSLESALTPYMTDSLYVYVFDEQKHPLFLLKQGKRLTLQELEKEEGPLQALLHQSQPLEIRDGDNVIGYLAVDSVDFFAYEANRQFVATMRRAVTTGTIITTGLTLVFSLLFSSSFSRQTRGLVKGITAMSKGARNVDFPSLGTREMNKISQSALDLQNQLSKEESLRRQWMQDISHDLRTPITAIKAQFEAMLDGVLDIGRPRLANLLTELNRVETLVRNLQELSRYESPEMKINARYFHASAFLDDIRERFALLAGQKEIALCCEGEEFWFLIDEHLMQRCVSNIVQNALQHTQPGGTIRVTLESKVKDVVLIVENSGHIAARDLDRMFDRLYRGNSARMGGGSGLGLSIAKAIVDLHHGRIRAENSETTARFILFFPGRRRL</sequence>
<gene>
    <name evidence="8" type="ordered locus">Spirs_2696</name>
</gene>
<dbReference type="PANTHER" id="PTHR45453:SF1">
    <property type="entry name" value="PHOSPHATE REGULON SENSOR PROTEIN PHOR"/>
    <property type="match status" value="1"/>
</dbReference>
<keyword evidence="3" id="KW-0597">Phosphoprotein</keyword>
<dbReference type="EC" id="2.7.13.3" evidence="2"/>
<comment type="catalytic activity">
    <reaction evidence="1">
        <text>ATP + protein L-histidine = ADP + protein N-phospho-L-histidine.</text>
        <dbReference type="EC" id="2.7.13.3"/>
    </reaction>
</comment>
<dbReference type="EMBL" id="CP002116">
    <property type="protein sequence ID" value="ADK81803.1"/>
    <property type="molecule type" value="Genomic_DNA"/>
</dbReference>
<dbReference type="GO" id="GO:0005886">
    <property type="term" value="C:plasma membrane"/>
    <property type="evidence" value="ECO:0007669"/>
    <property type="project" value="TreeGrafter"/>
</dbReference>
<dbReference type="Pfam" id="PF02518">
    <property type="entry name" value="HATPase_c"/>
    <property type="match status" value="1"/>
</dbReference>
<evidence type="ECO:0000256" key="5">
    <source>
        <dbReference type="ARBA" id="ARBA00022777"/>
    </source>
</evidence>
<dbReference type="RefSeq" id="WP_013255264.1">
    <property type="nucleotide sequence ID" value="NC_014364.1"/>
</dbReference>
<proteinExistence type="predicted"/>
<dbReference type="SUPFAM" id="SSF55874">
    <property type="entry name" value="ATPase domain of HSP90 chaperone/DNA topoisomerase II/histidine kinase"/>
    <property type="match status" value="1"/>
</dbReference>
<reference evidence="8 9" key="1">
    <citation type="journal article" date="2010" name="Stand. Genomic Sci.">
        <title>Complete genome sequence of Spirochaeta smaragdinae type strain (SEBR 4228).</title>
        <authorList>
            <person name="Mavromatis K."/>
            <person name="Yasawong M."/>
            <person name="Chertkov O."/>
            <person name="Lapidus A."/>
            <person name="Lucas S."/>
            <person name="Nolan M."/>
            <person name="Del Rio T.G."/>
            <person name="Tice H."/>
            <person name="Cheng J.F."/>
            <person name="Pitluck S."/>
            <person name="Liolios K."/>
            <person name="Ivanova N."/>
            <person name="Tapia R."/>
            <person name="Han C."/>
            <person name="Bruce D."/>
            <person name="Goodwin L."/>
            <person name="Pati A."/>
            <person name="Chen A."/>
            <person name="Palaniappan K."/>
            <person name="Land M."/>
            <person name="Hauser L."/>
            <person name="Chang Y.J."/>
            <person name="Jeffries C.D."/>
            <person name="Detter J.C."/>
            <person name="Rohde M."/>
            <person name="Brambilla E."/>
            <person name="Spring S."/>
            <person name="Goker M."/>
            <person name="Sikorski J."/>
            <person name="Woyke T."/>
            <person name="Bristow J."/>
            <person name="Eisen J.A."/>
            <person name="Markowitz V."/>
            <person name="Hugenholtz P."/>
            <person name="Klenk H.P."/>
            <person name="Kyrpides N.C."/>
        </authorList>
    </citation>
    <scope>NUCLEOTIDE SEQUENCE [LARGE SCALE GENOMIC DNA]</scope>
    <source>
        <strain evidence="9">DSM 11293 / JCM 15392 / SEBR 4228</strain>
    </source>
</reference>
<evidence type="ECO:0000256" key="2">
    <source>
        <dbReference type="ARBA" id="ARBA00012438"/>
    </source>
</evidence>
<dbReference type="InterPro" id="IPR003594">
    <property type="entry name" value="HATPase_dom"/>
</dbReference>
<dbReference type="Gene3D" id="1.10.287.130">
    <property type="match status" value="1"/>
</dbReference>
<feature type="domain" description="Histidine kinase" evidence="7">
    <location>
        <begin position="240"/>
        <end position="449"/>
    </location>
</feature>
<dbReference type="InterPro" id="IPR050351">
    <property type="entry name" value="BphY/WalK/GraS-like"/>
</dbReference>
<evidence type="ECO:0000256" key="6">
    <source>
        <dbReference type="ARBA" id="ARBA00023012"/>
    </source>
</evidence>